<sequence>MKFIKAKVTYYRSIADSEEFRVEEDVTCLVGKNESGKTNILQALFRLKPIEKKPLDKVVDFPANMGRKRRELGDSRIPVVEATFRYDDNEVKQIEDDLGRGALASREFVLSIPYKGDRYYTHQVNEVAIANHLRSGFDLPVSVGGGVAKAKTLAQLLTAVEELEEPTSGATAAAERIRGWRDRNVRLYLIDEYAAPLMPHFVYFGDYDIMPGKVSIPDLIAREKNDTLQRGEKALISLLDLAGVSLEEFNVADNHERLIRELENASNAITEEVFEYWSQNTDLEVDLKVLQPEVGALAPLNVGPILQVRVRNRRHGVTVPFDDRSRGFVWFFSFLAYFNKVEENTDGDLILLLDEPGLSLHGRAQEDLLTLIDERLATKHQVIYTTHSPFMVSPKHFERVRTVIDHLDGGTKVSEEIFKADTDTAFPLLAAMGIEMTQTLFVADDTLLVEGPSDMIYLDIFNDAAEAARRTGLDQRWVVTPIGGAGKLSTFAALLGANKINVAVLVDSSTKDVQAVQQLRANDQLAKNGLIEIKEFTGTADADIEDLFDRDFYIELVNRAYASELPTPITAADLNARDPRIVRQIEAYFQKKKIAGGKFNHYKPARTYLREQASLPDLDAATLDRIEKLFQRLNGLIRKTKKK</sequence>
<feature type="domain" description="Endonuclease GajA/Old nuclease/RecF-like AAA" evidence="1">
    <location>
        <begin position="247"/>
        <end position="392"/>
    </location>
</feature>
<dbReference type="EMBL" id="BOMV01000001">
    <property type="protein sequence ID" value="GIE92814.1"/>
    <property type="molecule type" value="Genomic_DNA"/>
</dbReference>
<dbReference type="InterPro" id="IPR034139">
    <property type="entry name" value="TOPRIM_OLD"/>
</dbReference>
<reference evidence="3" key="1">
    <citation type="submission" date="2021-01" db="EMBL/GenBank/DDBJ databases">
        <title>Whole genome shotgun sequence of Actinoplanes rishiriensis NBRC 108556.</title>
        <authorList>
            <person name="Komaki H."/>
            <person name="Tamura T."/>
        </authorList>
    </citation>
    <scope>NUCLEOTIDE SEQUENCE</scope>
    <source>
        <strain evidence="3">NBRC 108556</strain>
    </source>
</reference>
<name>A0A919MS35_9ACTN</name>
<dbReference type="InterPro" id="IPR051396">
    <property type="entry name" value="Bact_Antivir_Def_Nuclease"/>
</dbReference>
<proteinExistence type="predicted"/>
<dbReference type="Pfam" id="PF13175">
    <property type="entry name" value="AAA_15"/>
    <property type="match status" value="2"/>
</dbReference>
<evidence type="ECO:0000313" key="3">
    <source>
        <dbReference type="EMBL" id="GIE92814.1"/>
    </source>
</evidence>
<keyword evidence="4" id="KW-1185">Reference proteome</keyword>
<evidence type="ECO:0000259" key="1">
    <source>
        <dbReference type="Pfam" id="PF13175"/>
    </source>
</evidence>
<dbReference type="PANTHER" id="PTHR43581">
    <property type="entry name" value="ATP/GTP PHOSPHATASE"/>
    <property type="match status" value="1"/>
</dbReference>
<accession>A0A919MS35</accession>
<dbReference type="CDD" id="cd00267">
    <property type="entry name" value="ABC_ATPase"/>
    <property type="match status" value="1"/>
</dbReference>
<evidence type="ECO:0008006" key="5">
    <source>
        <dbReference type="Google" id="ProtNLM"/>
    </source>
</evidence>
<organism evidence="3 4">
    <name type="scientific">Paractinoplanes rishiriensis</name>
    <dbReference type="NCBI Taxonomy" id="1050105"/>
    <lineage>
        <taxon>Bacteria</taxon>
        <taxon>Bacillati</taxon>
        <taxon>Actinomycetota</taxon>
        <taxon>Actinomycetes</taxon>
        <taxon>Micromonosporales</taxon>
        <taxon>Micromonosporaceae</taxon>
        <taxon>Paractinoplanes</taxon>
    </lineage>
</organism>
<dbReference type="Proteomes" id="UP000636960">
    <property type="component" value="Unassembled WGS sequence"/>
</dbReference>
<dbReference type="Pfam" id="PF20469">
    <property type="entry name" value="OLD-like_TOPRIM"/>
    <property type="match status" value="1"/>
</dbReference>
<feature type="domain" description="Endonuclease GajA/Old nuclease/RecF-like AAA" evidence="1">
    <location>
        <begin position="1"/>
        <end position="51"/>
    </location>
</feature>
<feature type="domain" description="OLD protein-like TOPRIM" evidence="2">
    <location>
        <begin position="441"/>
        <end position="507"/>
    </location>
</feature>
<evidence type="ECO:0000259" key="2">
    <source>
        <dbReference type="Pfam" id="PF20469"/>
    </source>
</evidence>
<dbReference type="Gene3D" id="3.40.50.300">
    <property type="entry name" value="P-loop containing nucleotide triphosphate hydrolases"/>
    <property type="match status" value="2"/>
</dbReference>
<dbReference type="InterPro" id="IPR041685">
    <property type="entry name" value="AAA_GajA/Old/RecF-like"/>
</dbReference>
<protein>
    <recommendedName>
        <fullName evidence="5">AAA domain-containing protein</fullName>
    </recommendedName>
</protein>
<evidence type="ECO:0000313" key="4">
    <source>
        <dbReference type="Proteomes" id="UP000636960"/>
    </source>
</evidence>
<dbReference type="PANTHER" id="PTHR43581:SF3">
    <property type="entry name" value="AAA+ ATPASE DOMAIN-CONTAINING PROTEIN"/>
    <property type="match status" value="1"/>
</dbReference>
<dbReference type="AlphaFoldDB" id="A0A919MS35"/>
<comment type="caution">
    <text evidence="3">The sequence shown here is derived from an EMBL/GenBank/DDBJ whole genome shotgun (WGS) entry which is preliminary data.</text>
</comment>
<dbReference type="InterPro" id="IPR027417">
    <property type="entry name" value="P-loop_NTPase"/>
</dbReference>
<gene>
    <name evidence="3" type="ORF">Ari01nite_02790</name>
</gene>
<dbReference type="RefSeq" id="WP_203778583.1">
    <property type="nucleotide sequence ID" value="NZ_BOMV01000001.1"/>
</dbReference>
<dbReference type="SUPFAM" id="SSF52540">
    <property type="entry name" value="P-loop containing nucleoside triphosphate hydrolases"/>
    <property type="match status" value="1"/>
</dbReference>